<evidence type="ECO:0000313" key="14">
    <source>
        <dbReference type="RefSeq" id="XP_019641387.1"/>
    </source>
</evidence>
<dbReference type="GO" id="GO:0045087">
    <property type="term" value="P:innate immune response"/>
    <property type="evidence" value="ECO:0007669"/>
    <property type="project" value="UniProtKB-KW"/>
</dbReference>
<protein>
    <recommendedName>
        <fullName evidence="5">Evolutionarily conserved signaling intermediate in Toll pathway, mitochondrial</fullName>
    </recommendedName>
</protein>
<proteinExistence type="inferred from homology"/>
<gene>
    <name evidence="14 15" type="primary">LOC109482927</name>
</gene>
<dbReference type="GO" id="GO:0005739">
    <property type="term" value="C:mitochondrion"/>
    <property type="evidence" value="ECO:0007669"/>
    <property type="project" value="UniProtKB-SubCell"/>
</dbReference>
<evidence type="ECO:0000256" key="4">
    <source>
        <dbReference type="ARBA" id="ARBA00007674"/>
    </source>
</evidence>
<dbReference type="AlphaFoldDB" id="A0A6P5A545"/>
<evidence type="ECO:0000256" key="7">
    <source>
        <dbReference type="ARBA" id="ARBA00022588"/>
    </source>
</evidence>
<evidence type="ECO:0000256" key="3">
    <source>
        <dbReference type="ARBA" id="ARBA00004496"/>
    </source>
</evidence>
<dbReference type="PANTHER" id="PTHR13113:SF1">
    <property type="entry name" value="EVOLUTIONARILY CONSERVED SIGNALING INTERMEDIATE IN TOLL PATHWAY, MITOCHONDRIAL"/>
    <property type="match status" value="1"/>
</dbReference>
<sequence>MANLTRIFSRQMQLCARTFPGGLFKQCRNSVYTTCSGALQKAPACPSGSYRQKTAQLHSSSQHLAAKDTQERNDSRALVLHQQIFEDIDPEVRTKANFLKVLDNFTKKDIRRRGHVEFIYAALAKMKDFGVQKDLEVYNKIFDVFPKEVFVPTNFIQSLYNHYPRQQETGIAILEQMEYHGVMPSAETADLIIKVFGFRSHPMKKFRRILYWFPKFRHINPYPLPDPLPTDPVDLARLALRRMADDRKAEFKIYQREDDETESQVKTYVTSIQTVEQQKMLAEHPQDVPVYVEGSFRLWLKDKQVYYHILRSDLLEGTKEQGMKEKEWVEDDFTKNNEERRRWLDPVAFVENVPEGPVFAICITGSSCQESLNTWIKGLQEDNPALKKIPVIFKLSSASTQLAAAQ</sequence>
<dbReference type="Proteomes" id="UP000515135">
    <property type="component" value="Unplaced"/>
</dbReference>
<comment type="subcellular location">
    <subcellularLocation>
        <location evidence="3">Cytoplasm</location>
    </subcellularLocation>
    <subcellularLocation>
        <location evidence="2">Mitochondrion</location>
    </subcellularLocation>
    <subcellularLocation>
        <location evidence="1">Nucleus</location>
    </subcellularLocation>
</comment>
<evidence type="ECO:0000256" key="10">
    <source>
        <dbReference type="ARBA" id="ARBA00023128"/>
    </source>
</evidence>
<evidence type="ECO:0000256" key="6">
    <source>
        <dbReference type="ARBA" id="ARBA00022490"/>
    </source>
</evidence>
<evidence type="ECO:0000259" key="12">
    <source>
        <dbReference type="SMART" id="SM01284"/>
    </source>
</evidence>
<dbReference type="Pfam" id="PF14784">
    <property type="entry name" value="ECSIT_C"/>
    <property type="match status" value="1"/>
</dbReference>
<evidence type="ECO:0000256" key="9">
    <source>
        <dbReference type="ARBA" id="ARBA00022946"/>
    </source>
</evidence>
<evidence type="ECO:0000256" key="5">
    <source>
        <dbReference type="ARBA" id="ARBA00019998"/>
    </source>
</evidence>
<evidence type="ECO:0000256" key="1">
    <source>
        <dbReference type="ARBA" id="ARBA00004123"/>
    </source>
</evidence>
<name>A0A6P5A545_BRABE</name>
<keyword evidence="6" id="KW-0963">Cytoplasm</keyword>
<accession>A0A6P5A545</accession>
<feature type="domain" description="ECSIT C-terminal" evidence="12">
    <location>
        <begin position="274"/>
        <end position="396"/>
    </location>
</feature>
<dbReference type="RefSeq" id="XP_019641394.1">
    <property type="nucleotide sequence ID" value="XM_019785835.1"/>
</dbReference>
<dbReference type="SMART" id="SM01284">
    <property type="entry name" value="ECSIT_Cterm"/>
    <property type="match status" value="1"/>
</dbReference>
<dbReference type="GO" id="GO:0007178">
    <property type="term" value="P:cell surface receptor protein serine/threonine kinase signaling pathway"/>
    <property type="evidence" value="ECO:0007669"/>
    <property type="project" value="TreeGrafter"/>
</dbReference>
<evidence type="ECO:0000256" key="8">
    <source>
        <dbReference type="ARBA" id="ARBA00022859"/>
    </source>
</evidence>
<dbReference type="GeneID" id="109482927"/>
<comment type="similarity">
    <text evidence="4">Belongs to the ECSIT family.</text>
</comment>
<dbReference type="InterPro" id="IPR010418">
    <property type="entry name" value="ECSIT"/>
</dbReference>
<evidence type="ECO:0000313" key="13">
    <source>
        <dbReference type="Proteomes" id="UP000515135"/>
    </source>
</evidence>
<keyword evidence="10" id="KW-0496">Mitochondrion</keyword>
<dbReference type="OrthoDB" id="10064298at2759"/>
<dbReference type="InterPro" id="IPR029342">
    <property type="entry name" value="ECIST_C"/>
</dbReference>
<keyword evidence="13" id="KW-1185">Reference proteome</keyword>
<keyword evidence="9" id="KW-0809">Transit peptide</keyword>
<dbReference type="Pfam" id="PF06239">
    <property type="entry name" value="ECSIT_N"/>
    <property type="match status" value="1"/>
</dbReference>
<dbReference type="PANTHER" id="PTHR13113">
    <property type="entry name" value="ECSIT EVOLUTIONARILY CONSERVED SIGNALING INTERMEDIATE IN TOLL PATHWAYS"/>
    <property type="match status" value="1"/>
</dbReference>
<keyword evidence="7" id="KW-0399">Innate immunity</keyword>
<keyword evidence="8" id="KW-0391">Immunity</keyword>
<evidence type="ECO:0000256" key="2">
    <source>
        <dbReference type="ARBA" id="ARBA00004173"/>
    </source>
</evidence>
<evidence type="ECO:0000256" key="11">
    <source>
        <dbReference type="ARBA" id="ARBA00023242"/>
    </source>
</evidence>
<dbReference type="GO" id="GO:0005634">
    <property type="term" value="C:nucleus"/>
    <property type="evidence" value="ECO:0007669"/>
    <property type="project" value="UniProtKB-SubCell"/>
</dbReference>
<organism evidence="13 15">
    <name type="scientific">Branchiostoma belcheri</name>
    <name type="common">Amphioxus</name>
    <dbReference type="NCBI Taxonomy" id="7741"/>
    <lineage>
        <taxon>Eukaryota</taxon>
        <taxon>Metazoa</taxon>
        <taxon>Chordata</taxon>
        <taxon>Cephalochordata</taxon>
        <taxon>Leptocardii</taxon>
        <taxon>Amphioxiformes</taxon>
        <taxon>Branchiostomatidae</taxon>
        <taxon>Branchiostoma</taxon>
    </lineage>
</organism>
<dbReference type="InterPro" id="IPR046448">
    <property type="entry name" value="ECSIT_N"/>
</dbReference>
<dbReference type="RefSeq" id="XP_019641387.1">
    <property type="nucleotide sequence ID" value="XM_019785828.1"/>
</dbReference>
<evidence type="ECO:0000313" key="15">
    <source>
        <dbReference type="RefSeq" id="XP_019641394.1"/>
    </source>
</evidence>
<reference evidence="14 15" key="1">
    <citation type="submission" date="2025-04" db="UniProtKB">
        <authorList>
            <consortium name="RefSeq"/>
        </authorList>
    </citation>
    <scope>IDENTIFICATION</scope>
    <source>
        <tissue evidence="14 15">Gonad</tissue>
    </source>
</reference>
<dbReference type="KEGG" id="bbel:109482927"/>
<keyword evidence="11" id="KW-0539">Nucleus</keyword>